<evidence type="ECO:0000256" key="8">
    <source>
        <dbReference type="ARBA" id="ARBA00023136"/>
    </source>
</evidence>
<dbReference type="PROSITE" id="PS50929">
    <property type="entry name" value="ABC_TM1F"/>
    <property type="match status" value="1"/>
</dbReference>
<name>Q4N0Y7_THEPA</name>
<feature type="domain" description="ABC transporter" evidence="11">
    <location>
        <begin position="618"/>
        <end position="844"/>
    </location>
</feature>
<feature type="compositionally biased region" description="Low complexity" evidence="9">
    <location>
        <begin position="538"/>
        <end position="553"/>
    </location>
</feature>
<evidence type="ECO:0000313" key="13">
    <source>
        <dbReference type="EMBL" id="EAN30900.1"/>
    </source>
</evidence>
<sequence length="1653" mass="189544">MNKDTCVENNTDSSNWYQSGKDVEFDDPYGSESEIKSDNEDAEKGTETLPDDTTEVQDETEKEGPKRKKKYLNYSQSTGISFFFFSWMTDWIKLASKGELKHEDFPDIPDSDFDQYATAEFGSCLDKYRDYEKCNKLVKLVGRSRLCVLKVFRRSFVFIFCFSIFNDIFEVFNSYLLRHVMKQKMPTTMKELLRYFGLVFLVLIVNLVDIVTDGHHYFYYRRLVLRIENLLFSFLFSRILSKNHFSIENGSHRSEPRSDSFLIPLDPNNSFNISALPRYHHKSSGIVDSQANFKLEKINKKNKKSSRFSKRPKNVRFDEEEISLLNLALFDISEIAWGILKLIDLLTIPLKILIIGCWLYYQVGTTAIKAVSFIIISSVLMVLSEYQSAKLVKGYVARIDYRISKTLIILENLTNFKMFRWLNLCKQSVLMSRIIELQLCLKRTILSSIGSWLGISLPSILGLAVFLIYSTSQKRVANLDPSFTIPLLHTLNHFIKPFKDLPSDLSDHLETTISCVRIETFLFSKQLKSYIDTNFTGSGTSPNSTTPSPSFESTPKKAQDLTTMVKTIYEEEIETGRSTLIDESDNIFDNGGFFTDDKVNFQIGKQEEEQTEEDKYVVYMKNATFCRGEKKIFSGISFKLRQRDKVVISGSNITEKFLFSMCLIDELRHTDGIYFNHYINKNMCTGIVSQSPWIPMGTIREIILFGNQYNRKLYEKIIEICQLSHDFANWKMNDMRFIDEGGQNLSTGQKVRISLARTLYTLYANYFELDNFKSMSSNGAVSTNNNGGKKNKMGNLVILDEIFTVLDPQIATKIFSNLFGRDGILNNFTCIITIQDSFLPTLKDTKYNNYFKFYTLTTAYIQPITFYSHEEILEVENTEEEESDENTLPLERKSSSESAKEDKFKEFEEEPQEPVTRSETGPQGSELEVNKKDKELDEKEKLFGSNELFSNGNQNICLVKLENFIWYLKKVGLRLVILVVSVSFTAMMLNVGSDIVVSKWSPPKSKAEAMAGKVSQVMQMKRTSYLMKLNYLYIFTFLTSCTIVLFLWRSLLEVQGTLSAAHKVYSSALNGILNCPIVIFNKIPIANINNRLSADQSYVDYSVFRRFSHFMSSFIYTFLTAASLCYLNPWSALLIPLLILLSYLFVFKMYIPMSIFNMRSSLETRGYICSQFSQVISGSYVIKCLNNENYIMNNFLKYLKIHQNTKFFCHASSSWTMIRLKILTYPLIVINLLKPLIPIISDAKFNSAESRKIAEMPSATRMAQEEKKNEMVDGNIGLALTYSYKFAKLLKSTLNKIVELETEMCASQRLQELAKLDPDYDIAEEKIFTFKRRSKVNKNLVTTKINHINSKVSISPGSLTPSLTSLGSFDEPEDTLSEGLSVSNVVVKYDSKICLNQINFKTDKNEHVGLIGRTGAGKSTLLQSLAGLIKLDSGTIRIDGVDISKISNEKMKNLVGILPHTPPLLPGWTVRRYIDPEDKHTDEEIYKAAKMCNYTKFIGYLLRCDFENKNKKDGDGTKLTDEQSEFGDYAESEINDELIIGGDTFENLIKALDIRIAKQKENKCITVSDVDLQYLTLLKLYLDRNKLRLILIDECYTVEQDNKHKLEQITVIINRLFKENIVIIVAHQHESLSLCNRVLLLEGGKIGEIQHEN</sequence>
<feature type="compositionally biased region" description="Acidic residues" evidence="9">
    <location>
        <begin position="49"/>
        <end position="61"/>
    </location>
</feature>
<evidence type="ECO:0000256" key="2">
    <source>
        <dbReference type="ARBA" id="ARBA00009726"/>
    </source>
</evidence>
<dbReference type="PANTHER" id="PTHR24223">
    <property type="entry name" value="ATP-BINDING CASSETTE SUB-FAMILY C"/>
    <property type="match status" value="1"/>
</dbReference>
<dbReference type="Gene3D" id="1.20.1560.10">
    <property type="entry name" value="ABC transporter type 1, transmembrane domain"/>
    <property type="match status" value="2"/>
</dbReference>
<keyword evidence="8 10" id="KW-0472">Membrane</keyword>
<accession>Q4N0Y7</accession>
<feature type="domain" description="ABC transporter" evidence="11">
    <location>
        <begin position="1380"/>
        <end position="1619"/>
    </location>
</feature>
<dbReference type="GO" id="GO:0005524">
    <property type="term" value="F:ATP binding"/>
    <property type="evidence" value="ECO:0007669"/>
    <property type="project" value="UniProtKB-KW"/>
</dbReference>
<evidence type="ECO:0000256" key="10">
    <source>
        <dbReference type="SAM" id="Phobius"/>
    </source>
</evidence>
<evidence type="ECO:0000313" key="14">
    <source>
        <dbReference type="Proteomes" id="UP000001949"/>
    </source>
</evidence>
<feature type="transmembrane region" description="Helical" evidence="10">
    <location>
        <begin position="449"/>
        <end position="469"/>
    </location>
</feature>
<dbReference type="GO" id="GO:0016020">
    <property type="term" value="C:membrane"/>
    <property type="evidence" value="ECO:0007669"/>
    <property type="project" value="UniProtKB-SubCell"/>
</dbReference>
<dbReference type="InParanoid" id="Q4N0Y7"/>
<dbReference type="Gene3D" id="3.40.50.300">
    <property type="entry name" value="P-loop containing nucleotide triphosphate hydrolases"/>
    <property type="match status" value="2"/>
</dbReference>
<feature type="domain" description="ABC transmembrane type-1" evidence="12">
    <location>
        <begin position="977"/>
        <end position="1230"/>
    </location>
</feature>
<reference evidence="13 14" key="1">
    <citation type="journal article" date="2005" name="Science">
        <title>Genome sequence of Theileria parva, a bovine pathogen that transforms lymphocytes.</title>
        <authorList>
            <person name="Gardner M.J."/>
            <person name="Bishop R."/>
            <person name="Shah T."/>
            <person name="de Villiers E.P."/>
            <person name="Carlton J.M."/>
            <person name="Hall N."/>
            <person name="Ren Q."/>
            <person name="Paulsen I.T."/>
            <person name="Pain A."/>
            <person name="Berriman M."/>
            <person name="Wilson R.J.M."/>
            <person name="Sato S."/>
            <person name="Ralph S.A."/>
            <person name="Mann D.J."/>
            <person name="Xiong Z."/>
            <person name="Shallom S.J."/>
            <person name="Weidman J."/>
            <person name="Jiang L."/>
            <person name="Lynn J."/>
            <person name="Weaver B."/>
            <person name="Shoaibi A."/>
            <person name="Domingo A.R."/>
            <person name="Wasawo D."/>
            <person name="Crabtree J."/>
            <person name="Wortman J.R."/>
            <person name="Haas B."/>
            <person name="Angiuoli S.V."/>
            <person name="Creasy T.H."/>
            <person name="Lu C."/>
            <person name="Suh B."/>
            <person name="Silva J.C."/>
            <person name="Utterback T.R."/>
            <person name="Feldblyum T.V."/>
            <person name="Pertea M."/>
            <person name="Allen J."/>
            <person name="Nierman W.C."/>
            <person name="Taracha E.L.N."/>
            <person name="Salzberg S.L."/>
            <person name="White O.R."/>
            <person name="Fitzhugh H.A."/>
            <person name="Morzaria S."/>
            <person name="Venter J.C."/>
            <person name="Fraser C.M."/>
            <person name="Nene V."/>
        </authorList>
    </citation>
    <scope>NUCLEOTIDE SEQUENCE [LARGE SCALE GENOMIC DNA]</scope>
    <source>
        <strain evidence="13 14">Muguga</strain>
    </source>
</reference>
<keyword evidence="4 10" id="KW-0812">Transmembrane</keyword>
<evidence type="ECO:0000256" key="4">
    <source>
        <dbReference type="ARBA" id="ARBA00022692"/>
    </source>
</evidence>
<dbReference type="InterPro" id="IPR036640">
    <property type="entry name" value="ABC1_TM_sf"/>
</dbReference>
<comment type="similarity">
    <text evidence="2">Belongs to the ABC transporter superfamily. ABCC family. Conjugate transporter (TC 3.A.1.208) subfamily.</text>
</comment>
<protein>
    <submittedName>
        <fullName evidence="13">ABC transporter, putative</fullName>
    </submittedName>
</protein>
<dbReference type="FunCoup" id="Q4N0Y7">
    <property type="interactions" value="1"/>
</dbReference>
<dbReference type="Pfam" id="PF00664">
    <property type="entry name" value="ABC_membrane"/>
    <property type="match status" value="1"/>
</dbReference>
<gene>
    <name evidence="13" type="ordered locus">TP03_0165</name>
</gene>
<keyword evidence="6" id="KW-0067">ATP-binding</keyword>
<feature type="transmembrane region" description="Helical" evidence="10">
    <location>
        <begin position="342"/>
        <end position="361"/>
    </location>
</feature>
<feature type="compositionally biased region" description="Basic and acidic residues" evidence="9">
    <location>
        <begin position="890"/>
        <end position="906"/>
    </location>
</feature>
<feature type="transmembrane region" description="Helical" evidence="10">
    <location>
        <begin position="151"/>
        <end position="172"/>
    </location>
</feature>
<dbReference type="InterPro" id="IPR050173">
    <property type="entry name" value="ABC_transporter_C-like"/>
</dbReference>
<feature type="region of interest" description="Disordered" evidence="9">
    <location>
        <begin position="1"/>
        <end position="65"/>
    </location>
</feature>
<feature type="transmembrane region" description="Helical" evidence="10">
    <location>
        <begin position="975"/>
        <end position="997"/>
    </location>
</feature>
<feature type="compositionally biased region" description="Basic and acidic residues" evidence="9">
    <location>
        <begin position="33"/>
        <end position="46"/>
    </location>
</feature>
<dbReference type="InterPro" id="IPR027417">
    <property type="entry name" value="P-loop_NTPase"/>
</dbReference>
<keyword evidence="7 10" id="KW-1133">Transmembrane helix</keyword>
<feature type="transmembrane region" description="Helical" evidence="10">
    <location>
        <begin position="192"/>
        <end position="211"/>
    </location>
</feature>
<evidence type="ECO:0000259" key="12">
    <source>
        <dbReference type="PROSITE" id="PS50929"/>
    </source>
</evidence>
<dbReference type="SUPFAM" id="SSF52540">
    <property type="entry name" value="P-loop containing nucleoside triphosphate hydrolases"/>
    <property type="match status" value="2"/>
</dbReference>
<keyword evidence="3" id="KW-0813">Transport</keyword>
<organism evidence="13 14">
    <name type="scientific">Theileria parva</name>
    <name type="common">East coast fever infection agent</name>
    <dbReference type="NCBI Taxonomy" id="5875"/>
    <lineage>
        <taxon>Eukaryota</taxon>
        <taxon>Sar</taxon>
        <taxon>Alveolata</taxon>
        <taxon>Apicomplexa</taxon>
        <taxon>Aconoidasida</taxon>
        <taxon>Piroplasmida</taxon>
        <taxon>Theileriidae</taxon>
        <taxon>Theileria</taxon>
    </lineage>
</organism>
<dbReference type="InterPro" id="IPR011527">
    <property type="entry name" value="ABC1_TM_dom"/>
</dbReference>
<dbReference type="GO" id="GO:0140359">
    <property type="term" value="F:ABC-type transporter activity"/>
    <property type="evidence" value="ECO:0007669"/>
    <property type="project" value="InterPro"/>
</dbReference>
<dbReference type="InterPro" id="IPR003439">
    <property type="entry name" value="ABC_transporter-like_ATP-bd"/>
</dbReference>
<evidence type="ECO:0000256" key="7">
    <source>
        <dbReference type="ARBA" id="ARBA00022989"/>
    </source>
</evidence>
<evidence type="ECO:0000256" key="3">
    <source>
        <dbReference type="ARBA" id="ARBA00022448"/>
    </source>
</evidence>
<evidence type="ECO:0000256" key="5">
    <source>
        <dbReference type="ARBA" id="ARBA00022741"/>
    </source>
</evidence>
<feature type="transmembrane region" description="Helical" evidence="10">
    <location>
        <begin position="1107"/>
        <end position="1127"/>
    </location>
</feature>
<dbReference type="OMA" id="RTYIDPY"/>
<dbReference type="PANTHER" id="PTHR24223:SF456">
    <property type="entry name" value="MULTIDRUG RESISTANCE-ASSOCIATED PROTEIN LETHAL(2)03659"/>
    <property type="match status" value="1"/>
</dbReference>
<dbReference type="Pfam" id="PF00005">
    <property type="entry name" value="ABC_tran"/>
    <property type="match status" value="1"/>
</dbReference>
<evidence type="ECO:0000256" key="9">
    <source>
        <dbReference type="SAM" id="MobiDB-lite"/>
    </source>
</evidence>
<feature type="transmembrane region" description="Helical" evidence="10">
    <location>
        <begin position="367"/>
        <end position="383"/>
    </location>
</feature>
<feature type="transmembrane region" description="Helical" evidence="10">
    <location>
        <begin position="1029"/>
        <end position="1048"/>
    </location>
</feature>
<dbReference type="KEGG" id="tpv:TP03_0165"/>
<keyword evidence="14" id="KW-1185">Reference proteome</keyword>
<feature type="region of interest" description="Disordered" evidence="9">
    <location>
        <begin position="538"/>
        <end position="557"/>
    </location>
</feature>
<dbReference type="eggNOG" id="KOG0054">
    <property type="taxonomic scope" value="Eukaryota"/>
</dbReference>
<evidence type="ECO:0000256" key="1">
    <source>
        <dbReference type="ARBA" id="ARBA00004141"/>
    </source>
</evidence>
<feature type="transmembrane region" description="Helical" evidence="10">
    <location>
        <begin position="1133"/>
        <end position="1151"/>
    </location>
</feature>
<dbReference type="PROSITE" id="PS50893">
    <property type="entry name" value="ABC_TRANSPORTER_2"/>
    <property type="match status" value="2"/>
</dbReference>
<dbReference type="EMBL" id="AAGK01000005">
    <property type="protein sequence ID" value="EAN30900.1"/>
    <property type="molecule type" value="Genomic_DNA"/>
</dbReference>
<dbReference type="InterPro" id="IPR003593">
    <property type="entry name" value="AAA+_ATPase"/>
</dbReference>
<dbReference type="SMART" id="SM00382">
    <property type="entry name" value="AAA"/>
    <property type="match status" value="1"/>
</dbReference>
<feature type="region of interest" description="Disordered" evidence="9">
    <location>
        <begin position="876"/>
        <end position="931"/>
    </location>
</feature>
<dbReference type="SUPFAM" id="SSF90123">
    <property type="entry name" value="ABC transporter transmembrane region"/>
    <property type="match status" value="2"/>
</dbReference>
<keyword evidence="5" id="KW-0547">Nucleotide-binding</keyword>
<evidence type="ECO:0000256" key="6">
    <source>
        <dbReference type="ARBA" id="ARBA00022840"/>
    </source>
</evidence>
<dbReference type="Proteomes" id="UP000001949">
    <property type="component" value="Unassembled WGS sequence"/>
</dbReference>
<proteinExistence type="inferred from homology"/>
<dbReference type="STRING" id="5875.Q4N0Y7"/>
<comment type="caution">
    <text evidence="13">The sequence shown here is derived from an EMBL/GenBank/DDBJ whole genome shotgun (WGS) entry which is preliminary data.</text>
</comment>
<comment type="subcellular location">
    <subcellularLocation>
        <location evidence="1">Membrane</location>
        <topology evidence="1">Multi-pass membrane protein</topology>
    </subcellularLocation>
</comment>
<dbReference type="GO" id="GO:0016887">
    <property type="term" value="F:ATP hydrolysis activity"/>
    <property type="evidence" value="ECO:0007669"/>
    <property type="project" value="InterPro"/>
</dbReference>
<dbReference type="VEuPathDB" id="PiroplasmaDB:TpMuguga_03g00165"/>
<evidence type="ECO:0000259" key="11">
    <source>
        <dbReference type="PROSITE" id="PS50893"/>
    </source>
</evidence>
<feature type="compositionally biased region" description="Acidic residues" evidence="9">
    <location>
        <begin position="876"/>
        <end position="885"/>
    </location>
</feature>
<feature type="compositionally biased region" description="Polar residues" evidence="9">
    <location>
        <begin position="7"/>
        <end position="18"/>
    </location>
</feature>
<dbReference type="GeneID" id="3500102"/>